<comment type="subcellular location">
    <subcellularLocation>
        <location evidence="1">Membrane</location>
    </subcellularLocation>
</comment>
<dbReference type="PROSITE" id="PS50262">
    <property type="entry name" value="G_PROTEIN_RECEP_F1_2"/>
    <property type="match status" value="1"/>
</dbReference>
<keyword evidence="7" id="KW-1185">Reference proteome</keyword>
<protein>
    <submittedName>
        <fullName evidence="8">G_PROTEIN_RECEP_F1_2 domain-containing protein</fullName>
    </submittedName>
</protein>
<dbReference type="Gene3D" id="1.20.1070.10">
    <property type="entry name" value="Rhodopsin 7-helix transmembrane proteins"/>
    <property type="match status" value="1"/>
</dbReference>
<dbReference type="InterPro" id="IPR000276">
    <property type="entry name" value="GPCR_Rhodpsn"/>
</dbReference>
<evidence type="ECO:0000256" key="3">
    <source>
        <dbReference type="ARBA" id="ARBA00022989"/>
    </source>
</evidence>
<dbReference type="SUPFAM" id="SSF81321">
    <property type="entry name" value="Family A G protein-coupled receptor-like"/>
    <property type="match status" value="1"/>
</dbReference>
<dbReference type="SMART" id="SM01381">
    <property type="entry name" value="7TM_GPCR_Srsx"/>
    <property type="match status" value="1"/>
</dbReference>
<keyword evidence="4 5" id="KW-0472">Membrane</keyword>
<feature type="transmembrane region" description="Helical" evidence="5">
    <location>
        <begin position="165"/>
        <end position="191"/>
    </location>
</feature>
<evidence type="ECO:0000313" key="8">
    <source>
        <dbReference type="WBParaSite" id="HCON_00128480-00001"/>
    </source>
</evidence>
<dbReference type="InterPro" id="IPR047130">
    <property type="entry name" value="7TM_GPCR_Srsx_nematod"/>
</dbReference>
<evidence type="ECO:0000259" key="6">
    <source>
        <dbReference type="PROSITE" id="PS50262"/>
    </source>
</evidence>
<dbReference type="GO" id="GO:0004930">
    <property type="term" value="F:G protein-coupled receptor activity"/>
    <property type="evidence" value="ECO:0007669"/>
    <property type="project" value="InterPro"/>
</dbReference>
<feature type="domain" description="G-protein coupled receptors family 1 profile" evidence="6">
    <location>
        <begin position="24"/>
        <end position="201"/>
    </location>
</feature>
<evidence type="ECO:0000256" key="4">
    <source>
        <dbReference type="ARBA" id="ARBA00023136"/>
    </source>
</evidence>
<dbReference type="PRINTS" id="PR00237">
    <property type="entry name" value="GPCRRHODOPSN"/>
</dbReference>
<feature type="transmembrane region" description="Helical" evidence="5">
    <location>
        <begin position="124"/>
        <end position="145"/>
    </location>
</feature>
<keyword evidence="3 5" id="KW-1133">Transmembrane helix</keyword>
<proteinExistence type="predicted"/>
<accession>A0A7I4YPL5</accession>
<feature type="transmembrane region" description="Helical" evidence="5">
    <location>
        <begin position="45"/>
        <end position="70"/>
    </location>
</feature>
<dbReference type="AlphaFoldDB" id="A0A7I4YPL5"/>
<dbReference type="InterPro" id="IPR019424">
    <property type="entry name" value="7TM_GPCR_Srsx"/>
</dbReference>
<evidence type="ECO:0000256" key="2">
    <source>
        <dbReference type="ARBA" id="ARBA00022692"/>
    </source>
</evidence>
<organism evidence="7 8">
    <name type="scientific">Haemonchus contortus</name>
    <name type="common">Barber pole worm</name>
    <dbReference type="NCBI Taxonomy" id="6289"/>
    <lineage>
        <taxon>Eukaryota</taxon>
        <taxon>Metazoa</taxon>
        <taxon>Ecdysozoa</taxon>
        <taxon>Nematoda</taxon>
        <taxon>Chromadorea</taxon>
        <taxon>Rhabditida</taxon>
        <taxon>Rhabditina</taxon>
        <taxon>Rhabditomorpha</taxon>
        <taxon>Strongyloidea</taxon>
        <taxon>Trichostrongylidae</taxon>
        <taxon>Haemonchus</taxon>
    </lineage>
</organism>
<feature type="transmembrane region" description="Helical" evidence="5">
    <location>
        <begin position="82"/>
        <end position="103"/>
    </location>
</feature>
<evidence type="ECO:0000313" key="7">
    <source>
        <dbReference type="Proteomes" id="UP000025227"/>
    </source>
</evidence>
<feature type="transmembrane region" description="Helical" evidence="5">
    <location>
        <begin position="12"/>
        <end position="33"/>
    </location>
</feature>
<dbReference type="OrthoDB" id="5864694at2759"/>
<reference evidence="8" key="1">
    <citation type="submission" date="2020-12" db="UniProtKB">
        <authorList>
            <consortium name="WormBaseParasite"/>
        </authorList>
    </citation>
    <scope>IDENTIFICATION</scope>
    <source>
        <strain evidence="8">MHco3</strain>
    </source>
</reference>
<evidence type="ECO:0000256" key="5">
    <source>
        <dbReference type="SAM" id="Phobius"/>
    </source>
</evidence>
<dbReference type="WBParaSite" id="HCON_00128480-00001">
    <property type="protein sequence ID" value="HCON_00128480-00001"/>
    <property type="gene ID" value="HCON_00128480"/>
</dbReference>
<dbReference type="PANTHER" id="PTHR23360">
    <property type="entry name" value="G-PROTEIN COUPLED RECEPTORS FAMILY 1 PROFILE DOMAIN-CONTAINING PROTEIN-RELATED"/>
    <property type="match status" value="1"/>
</dbReference>
<dbReference type="PANTHER" id="PTHR23360:SF5">
    <property type="entry name" value="G-PROTEIN COUPLED RECEPTORS FAMILY 1 PROFILE DOMAIN-CONTAINING PROTEIN"/>
    <property type="match status" value="1"/>
</dbReference>
<dbReference type="GO" id="GO:0016020">
    <property type="term" value="C:membrane"/>
    <property type="evidence" value="ECO:0007669"/>
    <property type="project" value="UniProtKB-SubCell"/>
</dbReference>
<dbReference type="InterPro" id="IPR017452">
    <property type="entry name" value="GPCR_Rhodpsn_7TM"/>
</dbReference>
<dbReference type="Pfam" id="PF10320">
    <property type="entry name" value="7TM_GPCR_Srsx"/>
    <property type="match status" value="1"/>
</dbReference>
<name>A0A7I4YPL5_HAECO</name>
<sequence>MNAKRIAPIYQVAYIIIPTIGTIGNFLIVYVTIRSKSLRSTCNVLIALISVSDIMQMFGLFVMMVTYYTIPTHVMPQADCACWQLIPSCGMLLSTIWILNLAIDRLMSLQRIYTMLVQNYTKEYIAMHIMPAVVISMGFGIWMFIERTEKVDILCEITAPMTGDIYLVITKFVIVINVLIILCYALFLYFMKKATSSTSSK</sequence>
<evidence type="ECO:0000256" key="1">
    <source>
        <dbReference type="ARBA" id="ARBA00004370"/>
    </source>
</evidence>
<dbReference type="Proteomes" id="UP000025227">
    <property type="component" value="Unplaced"/>
</dbReference>
<keyword evidence="2 5" id="KW-0812">Transmembrane</keyword>